<keyword evidence="4" id="KW-1185">Reference proteome</keyword>
<evidence type="ECO:0000313" key="1">
    <source>
        <dbReference type="EMBL" id="AZA87464.1"/>
    </source>
</evidence>
<accession>A0AAD0YEV8</accession>
<proteinExistence type="predicted"/>
<gene>
    <name evidence="1" type="ORF">EG349_12010</name>
    <name evidence="2" type="ORF">EG353_10475</name>
</gene>
<sequence length="232" mass="27091">MSPLPELNLNLGMSKDNNFSLTKNGKEEVMVRTDSALRKYTISLVISDQEAGTITLQIDGKEINVPTYKLTVTDDKTGETQSFQVTRDVLRFAKTKTKKSLLSFFGFKKFDRTSHFYENIPFEPKLDDIETFDISAYRKLSHDTLVYQLERNGEKMIIYSGDISRFTRQEHDEKYFIVVDNDHGKSFIGDILYREKFLKLTPNVELRIIKRKQLPKNFEYDDKGDIKKLVYL</sequence>
<protein>
    <submittedName>
        <fullName evidence="1">Uncharacterized protein</fullName>
    </submittedName>
</protein>
<evidence type="ECO:0000313" key="3">
    <source>
        <dbReference type="Proteomes" id="UP000274073"/>
    </source>
</evidence>
<dbReference type="Proteomes" id="UP000281741">
    <property type="component" value="Chromosome"/>
</dbReference>
<organism evidence="1 3">
    <name type="scientific">Chryseobacterium shandongense</name>
    <dbReference type="NCBI Taxonomy" id="1493872"/>
    <lineage>
        <taxon>Bacteria</taxon>
        <taxon>Pseudomonadati</taxon>
        <taxon>Bacteroidota</taxon>
        <taxon>Flavobacteriia</taxon>
        <taxon>Flavobacteriales</taxon>
        <taxon>Weeksellaceae</taxon>
        <taxon>Chryseobacterium group</taxon>
        <taxon>Chryseobacterium</taxon>
    </lineage>
</organism>
<evidence type="ECO:0000313" key="2">
    <source>
        <dbReference type="EMBL" id="AZA95965.1"/>
    </source>
</evidence>
<dbReference type="AlphaFoldDB" id="A0AAD0YEV8"/>
<reference evidence="3 4" key="1">
    <citation type="submission" date="2018-11" db="EMBL/GenBank/DDBJ databases">
        <title>Proposal to divide the Flavobacteriaceae and reorganize its genera based on Amino Acid Identity values calculated from whole genome sequences.</title>
        <authorList>
            <person name="Nicholson A.C."/>
            <person name="Gulvik C.A."/>
            <person name="Whitney A.M."/>
            <person name="Humrighouse B.W."/>
            <person name="Bell M."/>
            <person name="Holmes B."/>
            <person name="Steigerwalt A.G."/>
            <person name="Villarma A."/>
            <person name="Sheth M."/>
            <person name="Batra D."/>
            <person name="Pryor J."/>
            <person name="Bernardet J.-F."/>
            <person name="Hugo C."/>
            <person name="Kampfer P."/>
            <person name="Newman J."/>
            <person name="McQuiston J.R."/>
        </authorList>
    </citation>
    <scope>NUCLEOTIDE SEQUENCE [LARGE SCALE GENOMIC DNA]</scope>
    <source>
        <strain evidence="1 3">G0207</strain>
        <strain evidence="2 4">H5143</strain>
    </source>
</reference>
<dbReference type="RefSeq" id="WP_123854646.1">
    <property type="nucleotide sequence ID" value="NZ_CP033912.1"/>
</dbReference>
<name>A0AAD0YEV8_9FLAO</name>
<evidence type="ECO:0000313" key="4">
    <source>
        <dbReference type="Proteomes" id="UP000281741"/>
    </source>
</evidence>
<dbReference type="EMBL" id="CP033915">
    <property type="protein sequence ID" value="AZA87464.1"/>
    <property type="molecule type" value="Genomic_DNA"/>
</dbReference>
<dbReference type="Proteomes" id="UP000274073">
    <property type="component" value="Chromosome"/>
</dbReference>
<dbReference type="EMBL" id="CP033912">
    <property type="protein sequence ID" value="AZA95965.1"/>
    <property type="molecule type" value="Genomic_DNA"/>
</dbReference>